<proteinExistence type="predicted"/>
<organism evidence="1">
    <name type="scientific">marine sediment metagenome</name>
    <dbReference type="NCBI Taxonomy" id="412755"/>
    <lineage>
        <taxon>unclassified sequences</taxon>
        <taxon>metagenomes</taxon>
        <taxon>ecological metagenomes</taxon>
    </lineage>
</organism>
<reference evidence="1" key="1">
    <citation type="journal article" date="2015" name="Nature">
        <title>Complex archaea that bridge the gap between prokaryotes and eukaryotes.</title>
        <authorList>
            <person name="Spang A."/>
            <person name="Saw J.H."/>
            <person name="Jorgensen S.L."/>
            <person name="Zaremba-Niedzwiedzka K."/>
            <person name="Martijn J."/>
            <person name="Lind A.E."/>
            <person name="van Eijk R."/>
            <person name="Schleper C."/>
            <person name="Guy L."/>
            <person name="Ettema T.J."/>
        </authorList>
    </citation>
    <scope>NUCLEOTIDE SEQUENCE</scope>
</reference>
<name>A0A0F9E6T3_9ZZZZ</name>
<evidence type="ECO:0000313" key="1">
    <source>
        <dbReference type="EMBL" id="KKL25581.1"/>
    </source>
</evidence>
<feature type="non-terminal residue" evidence="1">
    <location>
        <position position="1"/>
    </location>
</feature>
<comment type="caution">
    <text evidence="1">The sequence shown here is derived from an EMBL/GenBank/DDBJ whole genome shotgun (WGS) entry which is preliminary data.</text>
</comment>
<gene>
    <name evidence="1" type="ORF">LCGC14_2403900</name>
</gene>
<protein>
    <submittedName>
        <fullName evidence="1">Uncharacterized protein</fullName>
    </submittedName>
</protein>
<sequence length="65" mass="7178">GWMDESNPDLISTLLDSIEIHLAKGGDQMIDVGNLAAMLWNLNYTPVAVELSPTREGKEIRPPED</sequence>
<dbReference type="EMBL" id="LAZR01036163">
    <property type="protein sequence ID" value="KKL25581.1"/>
    <property type="molecule type" value="Genomic_DNA"/>
</dbReference>
<dbReference type="AlphaFoldDB" id="A0A0F9E6T3"/>
<accession>A0A0F9E6T3</accession>